<dbReference type="InterPro" id="IPR014710">
    <property type="entry name" value="RmlC-like_jellyroll"/>
</dbReference>
<organism evidence="3 4">
    <name type="scientific">Devosia salina</name>
    <dbReference type="NCBI Taxonomy" id="2860336"/>
    <lineage>
        <taxon>Bacteria</taxon>
        <taxon>Pseudomonadati</taxon>
        <taxon>Pseudomonadota</taxon>
        <taxon>Alphaproteobacteria</taxon>
        <taxon>Hyphomicrobiales</taxon>
        <taxon>Devosiaceae</taxon>
        <taxon>Devosia</taxon>
    </lineage>
</organism>
<dbReference type="InterPro" id="IPR011051">
    <property type="entry name" value="RmlC_Cupin_sf"/>
</dbReference>
<dbReference type="Proteomes" id="UP000825799">
    <property type="component" value="Chromosome"/>
</dbReference>
<dbReference type="Gene3D" id="2.60.120.10">
    <property type="entry name" value="Jelly Rolls"/>
    <property type="match status" value="1"/>
</dbReference>
<gene>
    <name evidence="3" type="ORF">K1X15_05480</name>
</gene>
<dbReference type="PANTHER" id="PTHR36440:SF1">
    <property type="entry name" value="PUTATIVE (AFU_ORTHOLOGUE AFUA_8G07350)-RELATED"/>
    <property type="match status" value="1"/>
</dbReference>
<dbReference type="InterPro" id="IPR013096">
    <property type="entry name" value="Cupin_2"/>
</dbReference>
<dbReference type="PANTHER" id="PTHR36440">
    <property type="entry name" value="PUTATIVE (AFU_ORTHOLOGUE AFUA_8G07350)-RELATED"/>
    <property type="match status" value="1"/>
</dbReference>
<feature type="region of interest" description="Disordered" evidence="1">
    <location>
        <begin position="1"/>
        <end position="22"/>
    </location>
</feature>
<dbReference type="EMBL" id="CP080590">
    <property type="protein sequence ID" value="QYO78018.1"/>
    <property type="molecule type" value="Genomic_DNA"/>
</dbReference>
<proteinExistence type="predicted"/>
<evidence type="ECO:0000259" key="2">
    <source>
        <dbReference type="Pfam" id="PF07883"/>
    </source>
</evidence>
<evidence type="ECO:0000256" key="1">
    <source>
        <dbReference type="SAM" id="MobiDB-lite"/>
    </source>
</evidence>
<accession>A0ABX8WI41</accession>
<dbReference type="Pfam" id="PF07883">
    <property type="entry name" value="Cupin_2"/>
    <property type="match status" value="1"/>
</dbReference>
<dbReference type="RefSeq" id="WP_220306499.1">
    <property type="nucleotide sequence ID" value="NZ_CP080590.1"/>
</dbReference>
<dbReference type="InterPro" id="IPR053146">
    <property type="entry name" value="QDO-like"/>
</dbReference>
<reference evidence="3 4" key="1">
    <citation type="submission" date="2021-08" db="EMBL/GenBank/DDBJ databases">
        <title>Devosia salina sp. nov., isolated from the South China Sea sediment.</title>
        <authorList>
            <person name="Zhou Z."/>
        </authorList>
    </citation>
    <scope>NUCLEOTIDE SEQUENCE [LARGE SCALE GENOMIC DNA]</scope>
    <source>
        <strain evidence="3 4">SCS-3</strain>
    </source>
</reference>
<protein>
    <submittedName>
        <fullName evidence="3">Cupin domain-containing protein</fullName>
    </submittedName>
</protein>
<dbReference type="SUPFAM" id="SSF51182">
    <property type="entry name" value="RmlC-like cupins"/>
    <property type="match status" value="1"/>
</dbReference>
<name>A0ABX8WI41_9HYPH</name>
<keyword evidence="4" id="KW-1185">Reference proteome</keyword>
<sequence>MSFNRALVSFSDSPQNGRAPHGSPVLVHVTAAQTDGTIGIWENFVAPGKGPTPHTHTRETEVFRVIEGTFRFWCGEDSFEGGAGTVVTLPPNVLHHWVNIGETTGRMMGIVSPGGAERLFLELAAIVNPTPEDIARVEQSLGITSH</sequence>
<feature type="domain" description="Cupin type-2" evidence="2">
    <location>
        <begin position="45"/>
        <end position="108"/>
    </location>
</feature>
<evidence type="ECO:0000313" key="3">
    <source>
        <dbReference type="EMBL" id="QYO78018.1"/>
    </source>
</evidence>
<evidence type="ECO:0000313" key="4">
    <source>
        <dbReference type="Proteomes" id="UP000825799"/>
    </source>
</evidence>